<proteinExistence type="predicted"/>
<dbReference type="Proteomes" id="UP000550260">
    <property type="component" value="Unassembled WGS sequence"/>
</dbReference>
<keyword evidence="2" id="KW-0378">Hydrolase</keyword>
<dbReference type="PANTHER" id="PTHR43798">
    <property type="entry name" value="MONOACYLGLYCEROL LIPASE"/>
    <property type="match status" value="1"/>
</dbReference>
<dbReference type="EMBL" id="JACJHR010000195">
    <property type="protein sequence ID" value="MBB2506463.1"/>
    <property type="molecule type" value="Genomic_DNA"/>
</dbReference>
<evidence type="ECO:0000259" key="1">
    <source>
        <dbReference type="Pfam" id="PF12697"/>
    </source>
</evidence>
<dbReference type="GO" id="GO:0016787">
    <property type="term" value="F:hydrolase activity"/>
    <property type="evidence" value="ECO:0007669"/>
    <property type="project" value="UniProtKB-KW"/>
</dbReference>
<name>A0A8E2BBR5_9PSEU</name>
<sequence>MVELVRRLGLNRPVVVGQSFGGMLAAELASFFPGLPEKLVLLDPIGLWREEAPVANWVATPPDQLPALLFKDPSSPAARAMLTLPDDEEAARAATAGMVWALGCTGKFAWPIPDRGLRNRLHRVTASTLIVWGEDDALVSASYAEDFAGLIADSKVAIISDSGHIPQVEQFERTAAAVDEFLG</sequence>
<organism evidence="2 3">
    <name type="scientific">Amycolatopsis echigonensis</name>
    <dbReference type="NCBI Taxonomy" id="2576905"/>
    <lineage>
        <taxon>Bacteria</taxon>
        <taxon>Bacillati</taxon>
        <taxon>Actinomycetota</taxon>
        <taxon>Actinomycetes</taxon>
        <taxon>Pseudonocardiales</taxon>
        <taxon>Pseudonocardiaceae</taxon>
        <taxon>Amycolatopsis</taxon>
    </lineage>
</organism>
<dbReference type="Gene3D" id="3.40.50.1820">
    <property type="entry name" value="alpha/beta hydrolase"/>
    <property type="match status" value="1"/>
</dbReference>
<dbReference type="Pfam" id="PF12697">
    <property type="entry name" value="Abhydrolase_6"/>
    <property type="match status" value="1"/>
</dbReference>
<dbReference type="PRINTS" id="PR00111">
    <property type="entry name" value="ABHYDROLASE"/>
</dbReference>
<reference evidence="2 3" key="1">
    <citation type="submission" date="2020-08" db="EMBL/GenBank/DDBJ databases">
        <title>Amycolatopsis echigonensis JCM 21831.</title>
        <authorList>
            <person name="Tedsree N."/>
            <person name="Kuncharoen N."/>
            <person name="Likhitwitayawuid K."/>
            <person name="Tanasupawat S."/>
        </authorList>
    </citation>
    <scope>NUCLEOTIDE SEQUENCE [LARGE SCALE GENOMIC DNA]</scope>
    <source>
        <strain evidence="2 3">JCM 21831</strain>
    </source>
</reference>
<dbReference type="AlphaFoldDB" id="A0A8E2BBR5"/>
<evidence type="ECO:0000313" key="2">
    <source>
        <dbReference type="EMBL" id="MBB2506463.1"/>
    </source>
</evidence>
<feature type="domain" description="AB hydrolase-1" evidence="1">
    <location>
        <begin position="3"/>
        <end position="177"/>
    </location>
</feature>
<dbReference type="InterPro" id="IPR050266">
    <property type="entry name" value="AB_hydrolase_sf"/>
</dbReference>
<accession>A0A8E2BBR5</accession>
<dbReference type="SUPFAM" id="SSF53474">
    <property type="entry name" value="alpha/beta-Hydrolases"/>
    <property type="match status" value="1"/>
</dbReference>
<gene>
    <name evidence="2" type="ORF">H5411_46095</name>
</gene>
<protein>
    <submittedName>
        <fullName evidence="2">Alpha/beta hydrolase</fullName>
    </submittedName>
</protein>
<comment type="caution">
    <text evidence="2">The sequence shown here is derived from an EMBL/GenBank/DDBJ whole genome shotgun (WGS) entry which is preliminary data.</text>
</comment>
<dbReference type="InterPro" id="IPR000073">
    <property type="entry name" value="AB_hydrolase_1"/>
</dbReference>
<dbReference type="InterPro" id="IPR029058">
    <property type="entry name" value="AB_hydrolase_fold"/>
</dbReference>
<evidence type="ECO:0000313" key="3">
    <source>
        <dbReference type="Proteomes" id="UP000550260"/>
    </source>
</evidence>